<dbReference type="RefSeq" id="XP_055366645.1">
    <property type="nucleotide sequence ID" value="XM_055510670.1"/>
</dbReference>
<dbReference type="SUPFAM" id="SSF56436">
    <property type="entry name" value="C-type lectin-like"/>
    <property type="match status" value="2"/>
</dbReference>
<dbReference type="OrthoDB" id="547680at2759"/>
<dbReference type="InterPro" id="IPR016186">
    <property type="entry name" value="C-type_lectin-like/link_sf"/>
</dbReference>
<dbReference type="GeneID" id="129604428"/>
<dbReference type="InterPro" id="IPR001304">
    <property type="entry name" value="C-type_lectin-like"/>
</dbReference>
<feature type="domain" description="C-type lectin" evidence="1">
    <location>
        <begin position="44"/>
        <end position="151"/>
    </location>
</feature>
<evidence type="ECO:0000259" key="1">
    <source>
        <dbReference type="PROSITE" id="PS50041"/>
    </source>
</evidence>
<accession>A0A9W2XYI8</accession>
<evidence type="ECO:0000313" key="3">
    <source>
        <dbReference type="RefSeq" id="XP_055366645.1"/>
    </source>
</evidence>
<dbReference type="Gene3D" id="3.10.100.10">
    <property type="entry name" value="Mannose-Binding Protein A, subunit A"/>
    <property type="match status" value="2"/>
</dbReference>
<sequence length="281" mass="32345">MFHTEYLCLQVFGNLLEDNTKRKMCVGFTLLLLLPLVCGQVVNLRTNMFTHYSNMVTWRYAQAYCREYHTDLVTIVSEADNQKVLITQGWIGLYREDSNSTWKWSRGTQIANFFSWNTAEPAANNNCAFKFNNTLKWQTDGCNVPHTFNCYDETLLVTVNKTWEEALHYCRALEVVNPSNPATDDNNFFDLATVITQHDYTNTRQKILDATTDEVWMGLRYLAGQWLWAGGENAQFKSIQNCSGEEFCGTLVKNGTTPYETRNCQLKMNFVCYRKPLSGGN</sequence>
<organism evidence="2 3">
    <name type="scientific">Betta splendens</name>
    <name type="common">Siamese fighting fish</name>
    <dbReference type="NCBI Taxonomy" id="158456"/>
    <lineage>
        <taxon>Eukaryota</taxon>
        <taxon>Metazoa</taxon>
        <taxon>Chordata</taxon>
        <taxon>Craniata</taxon>
        <taxon>Vertebrata</taxon>
        <taxon>Euteleostomi</taxon>
        <taxon>Actinopterygii</taxon>
        <taxon>Neopterygii</taxon>
        <taxon>Teleostei</taxon>
        <taxon>Neoteleostei</taxon>
        <taxon>Acanthomorphata</taxon>
        <taxon>Anabantaria</taxon>
        <taxon>Anabantiformes</taxon>
        <taxon>Anabantoidei</taxon>
        <taxon>Osphronemidae</taxon>
        <taxon>Betta</taxon>
    </lineage>
</organism>
<dbReference type="AlphaFoldDB" id="A0A9W2XYI8"/>
<dbReference type="PROSITE" id="PS50041">
    <property type="entry name" value="C_TYPE_LECTIN_2"/>
    <property type="match status" value="2"/>
</dbReference>
<dbReference type="Proteomes" id="UP000515150">
    <property type="component" value="Chromosome 8"/>
</dbReference>
<gene>
    <name evidence="3" type="primary">LOC129604428</name>
</gene>
<protein>
    <submittedName>
        <fullName evidence="3">L-selectin-like isoform X1</fullName>
    </submittedName>
</protein>
<dbReference type="Pfam" id="PF00059">
    <property type="entry name" value="Lectin_C"/>
    <property type="match status" value="2"/>
</dbReference>
<dbReference type="KEGG" id="bspl:129604428"/>
<proteinExistence type="predicted"/>
<dbReference type="PANTHER" id="PTHR45784">
    <property type="entry name" value="C-TYPE LECTIN DOMAIN FAMILY 20 MEMBER A-RELATED"/>
    <property type="match status" value="1"/>
</dbReference>
<evidence type="ECO:0000313" key="2">
    <source>
        <dbReference type="Proteomes" id="UP000515150"/>
    </source>
</evidence>
<name>A0A9W2XYI8_BETSP</name>
<dbReference type="PANTHER" id="PTHR45784:SF8">
    <property type="entry name" value="C-TYPE MANNOSE RECEPTOR 2-RELATED"/>
    <property type="match status" value="1"/>
</dbReference>
<reference evidence="3" key="1">
    <citation type="submission" date="2025-08" db="UniProtKB">
        <authorList>
            <consortium name="RefSeq"/>
        </authorList>
    </citation>
    <scope>IDENTIFICATION</scope>
</reference>
<dbReference type="SMART" id="SM00034">
    <property type="entry name" value="CLECT"/>
    <property type="match status" value="2"/>
</dbReference>
<keyword evidence="2" id="KW-1185">Reference proteome</keyword>
<dbReference type="InterPro" id="IPR016187">
    <property type="entry name" value="CTDL_fold"/>
</dbReference>
<feature type="domain" description="C-type lectin" evidence="1">
    <location>
        <begin position="146"/>
        <end position="273"/>
    </location>
</feature>